<proteinExistence type="predicted"/>
<name>A0ABT2ICZ6_9FLAO</name>
<sequence length="602" mass="70405">MTASQLLDNIILHENAYFYIKETSGFLSKRIIKETFSEAATDKHGRSLLEIVKEKKTLSNGIEIFYSILVFKYIKKPSFTEELIINWEEVKLAYMCIVDFEEHLVVTRRNISKISDFLKTFEVLDYNVITSIYSQDNTSFEKLSMDNMNISDRAIRQKSLESPDLKENVSSFGLQGYILNTVRVSNDEEKIALSVNSSRINQLGPKNTFNAFLNWCNKTVEKIKNYVPKTNFLSSFATSIDYSKHKDDLTPTSILIILSKIYKEFEENKIKRCFFRIKKRNEILEREINLIPILKQFEYLLEIEDIEDVYKIKNNVVNDLSLFLNNKSITLRSKKLSKLFIEYETDLCYPILSVINWTRSYIITFDNPEFIYCNRKLFKDSRLLGNLDSVLKIFKEDPELENVTSEKGKFQVNLTNFETNSVFGFVENTFKANYEYFICDDLSKEWADHIGLNEDSIAFYHSKYKNSNFSASDFQDIIGQALKNLGNLSPSDDQWEIKERLWSNLYKNDFVETQISRIRTGQSSNQTISYFKTIKGYPNIKKQVHIVINFISKSALEDRLHKLKNGESFQERNEVIQILWFISSLISSCFEANTEVYIHCKP</sequence>
<accession>A0ABT2ICZ6</accession>
<dbReference type="Proteomes" id="UP001142057">
    <property type="component" value="Unassembled WGS sequence"/>
</dbReference>
<comment type="caution">
    <text evidence="1">The sequence shown here is derived from an EMBL/GenBank/DDBJ whole genome shotgun (WGS) entry which is preliminary data.</text>
</comment>
<evidence type="ECO:0000313" key="1">
    <source>
        <dbReference type="EMBL" id="MCT2406268.1"/>
    </source>
</evidence>
<reference evidence="1" key="1">
    <citation type="submission" date="2022-08" db="EMBL/GenBank/DDBJ databases">
        <title>Chryseobacterium antibioticum,isolated from the rhizosphere soil of Pyrola in Tibet.</title>
        <authorList>
            <person name="Kan Y."/>
        </authorList>
    </citation>
    <scope>NUCLEOTIDE SEQUENCE</scope>
    <source>
        <strain evidence="1">Pc2-12</strain>
    </source>
</reference>
<keyword evidence="2" id="KW-1185">Reference proteome</keyword>
<dbReference type="RefSeq" id="WP_259826926.1">
    <property type="nucleotide sequence ID" value="NZ_JANZQH010000001.1"/>
</dbReference>
<gene>
    <name evidence="1" type="ORF">NZD88_01705</name>
</gene>
<dbReference type="EMBL" id="JANZQH010000001">
    <property type="protein sequence ID" value="MCT2406268.1"/>
    <property type="molecule type" value="Genomic_DNA"/>
</dbReference>
<evidence type="ECO:0000313" key="2">
    <source>
        <dbReference type="Proteomes" id="UP001142057"/>
    </source>
</evidence>
<organism evidence="1 2">
    <name type="scientific">Chryseobacterium pyrolae</name>
    <dbReference type="NCBI Taxonomy" id="2987481"/>
    <lineage>
        <taxon>Bacteria</taxon>
        <taxon>Pseudomonadati</taxon>
        <taxon>Bacteroidota</taxon>
        <taxon>Flavobacteriia</taxon>
        <taxon>Flavobacteriales</taxon>
        <taxon>Weeksellaceae</taxon>
        <taxon>Chryseobacterium group</taxon>
        <taxon>Chryseobacterium</taxon>
    </lineage>
</organism>
<protein>
    <submittedName>
        <fullName evidence="1">Uncharacterized protein</fullName>
    </submittedName>
</protein>